<dbReference type="GO" id="GO:1990904">
    <property type="term" value="C:ribonucleoprotein complex"/>
    <property type="evidence" value="ECO:0000318"/>
    <property type="project" value="GO_Central"/>
</dbReference>
<dbReference type="CDD" id="cd01885">
    <property type="entry name" value="EF2"/>
    <property type="match status" value="1"/>
</dbReference>
<evidence type="ECO:0000313" key="8">
    <source>
        <dbReference type="EMBL" id="KXG37923.1"/>
    </source>
</evidence>
<evidence type="ECO:0000256" key="3">
    <source>
        <dbReference type="ARBA" id="ARBA00022801"/>
    </source>
</evidence>
<dbReference type="Pfam" id="PF14492">
    <property type="entry name" value="EFG_III"/>
    <property type="match status" value="1"/>
</dbReference>
<dbReference type="GO" id="GO:0003924">
    <property type="term" value="F:GTPase activity"/>
    <property type="evidence" value="ECO:0000318"/>
    <property type="project" value="GO_Central"/>
</dbReference>
<dbReference type="SUPFAM" id="SSF52540">
    <property type="entry name" value="P-loop containing nucleoside triphosphate hydrolases"/>
    <property type="match status" value="1"/>
</dbReference>
<dbReference type="Gene3D" id="3.40.50.300">
    <property type="entry name" value="P-loop containing nucleotide triphosphate hydrolases"/>
    <property type="match status" value="1"/>
</dbReference>
<dbReference type="Gene3D" id="3.30.70.870">
    <property type="entry name" value="Elongation Factor G (Translational Gtpase), domain 3"/>
    <property type="match status" value="1"/>
</dbReference>
<dbReference type="Gene3D" id="3.90.1430.10">
    <property type="entry name" value="Yeast translation eEF2 (G' domain)"/>
    <property type="match status" value="1"/>
</dbReference>
<dbReference type="SUPFAM" id="SSF54980">
    <property type="entry name" value="EF-G C-terminal domain-like"/>
    <property type="match status" value="2"/>
</dbReference>
<keyword evidence="9" id="KW-1185">Reference proteome</keyword>
<dbReference type="Pfam" id="PF00679">
    <property type="entry name" value="EFG_C"/>
    <property type="match status" value="1"/>
</dbReference>
<dbReference type="GO" id="GO:0005829">
    <property type="term" value="C:cytosol"/>
    <property type="evidence" value="ECO:0000318"/>
    <property type="project" value="GO_Central"/>
</dbReference>
<organism evidence="8 9">
    <name type="scientific">Sorghum bicolor</name>
    <name type="common">Sorghum</name>
    <name type="synonym">Sorghum vulgare</name>
    <dbReference type="NCBI Taxonomy" id="4558"/>
    <lineage>
        <taxon>Eukaryota</taxon>
        <taxon>Viridiplantae</taxon>
        <taxon>Streptophyta</taxon>
        <taxon>Embryophyta</taxon>
        <taxon>Tracheophyta</taxon>
        <taxon>Spermatophyta</taxon>
        <taxon>Magnoliopsida</taxon>
        <taxon>Liliopsida</taxon>
        <taxon>Poales</taxon>
        <taxon>Poaceae</taxon>
        <taxon>PACMAD clade</taxon>
        <taxon>Panicoideae</taxon>
        <taxon>Andropogonodae</taxon>
        <taxon>Andropogoneae</taxon>
        <taxon>Sorghinae</taxon>
        <taxon>Sorghum</taxon>
    </lineage>
</organism>
<evidence type="ECO:0000256" key="5">
    <source>
        <dbReference type="ARBA" id="ARBA00081809"/>
    </source>
</evidence>
<feature type="region of interest" description="Disordered" evidence="6">
    <location>
        <begin position="196"/>
        <end position="218"/>
    </location>
</feature>
<dbReference type="FunFam" id="3.40.50.300:FF:001180">
    <property type="entry name" value="Elongation factor 2-like protein"/>
    <property type="match status" value="1"/>
</dbReference>
<dbReference type="Proteomes" id="UP000000768">
    <property type="component" value="Chromosome 1"/>
</dbReference>
<dbReference type="SUPFAM" id="SSF54211">
    <property type="entry name" value="Ribosomal protein S5 domain 2-like"/>
    <property type="match status" value="1"/>
</dbReference>
<evidence type="ECO:0000256" key="2">
    <source>
        <dbReference type="ARBA" id="ARBA00022741"/>
    </source>
</evidence>
<evidence type="ECO:0000259" key="7">
    <source>
        <dbReference type="PROSITE" id="PS51722"/>
    </source>
</evidence>
<dbReference type="FunCoup" id="A0A1B6QJ25">
    <property type="interactions" value="2747"/>
</dbReference>
<dbReference type="PANTHER" id="PTHR42908:SF3">
    <property type="entry name" value="ELONGATION FACTOR-LIKE GTPASE 1"/>
    <property type="match status" value="1"/>
</dbReference>
<reference evidence="8 9" key="1">
    <citation type="journal article" date="2009" name="Nature">
        <title>The Sorghum bicolor genome and the diversification of grasses.</title>
        <authorList>
            <person name="Paterson A.H."/>
            <person name="Bowers J.E."/>
            <person name="Bruggmann R."/>
            <person name="Dubchak I."/>
            <person name="Grimwood J."/>
            <person name="Gundlach H."/>
            <person name="Haberer G."/>
            <person name="Hellsten U."/>
            <person name="Mitros T."/>
            <person name="Poliakov A."/>
            <person name="Schmutz J."/>
            <person name="Spannagl M."/>
            <person name="Tang H."/>
            <person name="Wang X."/>
            <person name="Wicker T."/>
            <person name="Bharti A.K."/>
            <person name="Chapman J."/>
            <person name="Feltus F.A."/>
            <person name="Gowik U."/>
            <person name="Grigoriev I.V."/>
            <person name="Lyons E."/>
            <person name="Maher C.A."/>
            <person name="Martis M."/>
            <person name="Narechania A."/>
            <person name="Otillar R.P."/>
            <person name="Penning B.W."/>
            <person name="Salamov A.A."/>
            <person name="Wang Y."/>
            <person name="Zhang L."/>
            <person name="Carpita N.C."/>
            <person name="Freeling M."/>
            <person name="Gingle A.R."/>
            <person name="Hash C.T."/>
            <person name="Keller B."/>
            <person name="Klein P."/>
            <person name="Kresovich S."/>
            <person name="McCann M.C."/>
            <person name="Ming R."/>
            <person name="Peterson D.G."/>
            <person name="Mehboob-ur-Rahman"/>
            <person name="Ware D."/>
            <person name="Westhoff P."/>
            <person name="Mayer K.F."/>
            <person name="Messing J."/>
            <person name="Rokhsar D.S."/>
        </authorList>
    </citation>
    <scope>NUCLEOTIDE SEQUENCE [LARGE SCALE GENOMIC DNA]</scope>
    <source>
        <strain evidence="9">cv. BTx623</strain>
    </source>
</reference>
<reference evidence="9" key="2">
    <citation type="journal article" date="2018" name="Plant J.">
        <title>The Sorghum bicolor reference genome: improved assembly, gene annotations, a transcriptome atlas, and signatures of genome organization.</title>
        <authorList>
            <person name="McCormick R.F."/>
            <person name="Truong S.K."/>
            <person name="Sreedasyam A."/>
            <person name="Jenkins J."/>
            <person name="Shu S."/>
            <person name="Sims D."/>
            <person name="Kennedy M."/>
            <person name="Amirebrahimi M."/>
            <person name="Weers B.D."/>
            <person name="McKinley B."/>
            <person name="Mattison A."/>
            <person name="Morishige D.T."/>
            <person name="Grimwood J."/>
            <person name="Schmutz J."/>
            <person name="Mullet J.E."/>
        </authorList>
    </citation>
    <scope>NUCLEOTIDE SEQUENCE [LARGE SCALE GENOMIC DNA]</scope>
    <source>
        <strain evidence="9">cv. BTx623</strain>
    </source>
</reference>
<dbReference type="PRINTS" id="PR00315">
    <property type="entry name" value="ELONGATNFCT"/>
</dbReference>
<dbReference type="EMBL" id="CM000760">
    <property type="protein sequence ID" value="KXG37923.1"/>
    <property type="molecule type" value="Genomic_DNA"/>
</dbReference>
<dbReference type="FunFam" id="3.30.70.240:FF:000006">
    <property type="entry name" value="Elongation factor like GTPase 1"/>
    <property type="match status" value="1"/>
</dbReference>
<dbReference type="GO" id="GO:0005525">
    <property type="term" value="F:GTP binding"/>
    <property type="evidence" value="ECO:0007669"/>
    <property type="project" value="UniProtKB-KW"/>
</dbReference>
<dbReference type="SMART" id="SM00838">
    <property type="entry name" value="EFG_C"/>
    <property type="match status" value="1"/>
</dbReference>
<dbReference type="Gene3D" id="3.30.230.10">
    <property type="match status" value="1"/>
</dbReference>
<dbReference type="FunFam" id="3.90.1430.10:FF:000002">
    <property type="entry name" value="Elongation factor like GTPase 1"/>
    <property type="match status" value="1"/>
</dbReference>
<dbReference type="ExpressionAtlas" id="A0A1B6QJ25">
    <property type="expression patterns" value="baseline and differential"/>
</dbReference>
<dbReference type="Pfam" id="PF25118">
    <property type="entry name" value="EFL1"/>
    <property type="match status" value="1"/>
</dbReference>
<dbReference type="FunFam" id="3.30.70.870:FF:000002">
    <property type="entry name" value="Translation elongation factor 2"/>
    <property type="match status" value="1"/>
</dbReference>
<dbReference type="CDD" id="cd16268">
    <property type="entry name" value="EF2_II"/>
    <property type="match status" value="1"/>
</dbReference>
<dbReference type="FunFam" id="2.40.30.10:FF:000095">
    <property type="entry name" value="Elongation factor Tu family protein"/>
    <property type="match status" value="1"/>
</dbReference>
<dbReference type="GO" id="GO:0042256">
    <property type="term" value="P:cytosolic ribosome assembly"/>
    <property type="evidence" value="ECO:0000318"/>
    <property type="project" value="GO_Central"/>
</dbReference>
<dbReference type="InterPro" id="IPR020568">
    <property type="entry name" value="Ribosomal_Su5_D2-typ_SF"/>
</dbReference>
<dbReference type="InParanoid" id="A0A1B6QJ25"/>
<dbReference type="InterPro" id="IPR000640">
    <property type="entry name" value="EFG_V-like"/>
</dbReference>
<dbReference type="InterPro" id="IPR035647">
    <property type="entry name" value="EFG_III/V"/>
</dbReference>
<evidence type="ECO:0000256" key="6">
    <source>
        <dbReference type="SAM" id="MobiDB-lite"/>
    </source>
</evidence>
<keyword evidence="2" id="KW-0547">Nucleotide-binding</keyword>
<dbReference type="STRING" id="4558.A0A1B6QJ25"/>
<sequence length="1045" mass="114668">MSAAERTDDASASASAGDPRGVRNTCILAHVDHGKTTLADHLVASCGDGLLHPKLAGRLRFMDYLDEEQRRAITMKSAAVALRSRAGHRVSLIDSPGHIDFCSEVSSAARLSDSALILVDAVEGVHIQTHAALRQAFIERLRPCLVLNKIDRLITELSLTPAEAYVRLHRIVSDVNSIYSALRSHSYFSLLSALEDSPSTSSSSLAEDLPEDFEDDDDNEDAFQPLKGNVVFACALDGWGFRPQQFANLYARKTRVNPSAFLKGLWGPRYLDKKTGKVVGKKAIKSADPQPMFVEFVLSALWKMYELVLEGGGESNAVKKLIENFDLKIPERELKNRDTKAVLQSVMSRWLPLADAVMDMVVECTPDPVAAQGVRVARLMPKREVTPEDAAGCPDVVEEAERVRRCVEACDVSADAPVVVYVSKMFAVPSKMLPLKGVDGELLNHHSSSESEECFMAFARVFSGVLHAGQKVFVLSPLYDPVKGDTVQKHVQEVELQYLYEMLGQGLKPVASVGAGNVVAIQGLGQHILKSATLSSTKNCWPFSSMMFQASPMLKVAIEPSNPADLGALVKGLRLLNRADPFVEYTVSQRGEHVLAAAGEIHLERCIKDLEERFSKVKLVVSDPLVSFKETIEGEGVSLVESLKNPQEFVERTTPNGRCTVRVQVLRLPNALTKVLEESEQLLGQIIDGKTAKRDGVLDPRLSQEDGDSAATLRQRMIDAIDSELDTISKQVDKEKLDRYRKTWLGHLERIWSLGPWQVGPNILLLPDSKSSGGTITVQDGRQGILVSGRAHVSEKLGFVREGDTKDNDLDNGDEYAADAPESLHIESTALRNSIVSGFQIATNAGPLCDEPMWGLAFIVEPYIFDDGSDAANHSDQYNVFSGQVITAVKEACRAAVLQNKPRLVEAMYFCELTTPTEQLGATYAVLGKRRARVLKEEMQEGTSLFTVHAYLPVAESIGFSNQLRSLTAGAVSALLVLSHWEAIPEDPFFVPKTQDELEEFGDGSSIGPNLAKKLMNSVRRRKGLHVEEKVVEHGTKQRTLAKKV</sequence>
<dbReference type="InterPro" id="IPR027417">
    <property type="entry name" value="P-loop_NTPase"/>
</dbReference>
<dbReference type="InterPro" id="IPR014721">
    <property type="entry name" value="Ribsml_uS5_D2-typ_fold_subgr"/>
</dbReference>
<feature type="domain" description="Tr-type G" evidence="7">
    <location>
        <begin position="20"/>
        <end position="202"/>
    </location>
</feature>
<dbReference type="eggNOG" id="KOG0467">
    <property type="taxonomic scope" value="Eukaryota"/>
</dbReference>
<dbReference type="InterPro" id="IPR009000">
    <property type="entry name" value="Transl_B-barrel_sf"/>
</dbReference>
<dbReference type="CDD" id="cd04096">
    <property type="entry name" value="eEF2_snRNP_like_C"/>
    <property type="match status" value="1"/>
</dbReference>
<accession>A0A1B6QJ25</accession>
<dbReference type="Gene3D" id="2.40.30.10">
    <property type="entry name" value="Translation factors"/>
    <property type="match status" value="1"/>
</dbReference>
<dbReference type="PANTHER" id="PTHR42908">
    <property type="entry name" value="TRANSLATION ELONGATION FACTOR-RELATED"/>
    <property type="match status" value="1"/>
</dbReference>
<dbReference type="Gramene" id="KXG37923">
    <property type="protein sequence ID" value="KXG37923"/>
    <property type="gene ID" value="SORBI_3001G152000"/>
</dbReference>
<dbReference type="PROSITE" id="PS51722">
    <property type="entry name" value="G_TR_2"/>
    <property type="match status" value="1"/>
</dbReference>
<keyword evidence="1" id="KW-0690">Ribosome biogenesis</keyword>
<dbReference type="CDD" id="cd16261">
    <property type="entry name" value="EF2_snRNP_III"/>
    <property type="match status" value="1"/>
</dbReference>
<feature type="compositionally biased region" description="Acidic residues" evidence="6">
    <location>
        <begin position="208"/>
        <end position="218"/>
    </location>
</feature>
<dbReference type="SUPFAM" id="SSF50447">
    <property type="entry name" value="Translation proteins"/>
    <property type="match status" value="1"/>
</dbReference>
<evidence type="ECO:0000256" key="4">
    <source>
        <dbReference type="ARBA" id="ARBA00023134"/>
    </source>
</evidence>
<dbReference type="Pfam" id="PF22042">
    <property type="entry name" value="EF-G_D2"/>
    <property type="match status" value="1"/>
</dbReference>
<feature type="compositionally biased region" description="Low complexity" evidence="6">
    <location>
        <begin position="196"/>
        <end position="207"/>
    </location>
</feature>
<dbReference type="InterPro" id="IPR000795">
    <property type="entry name" value="T_Tr_GTP-bd_dom"/>
</dbReference>
<dbReference type="Gene3D" id="3.30.70.240">
    <property type="match status" value="1"/>
</dbReference>
<gene>
    <name evidence="8" type="ORF">SORBI_3001G152000</name>
</gene>
<keyword evidence="4" id="KW-0342">GTP-binding</keyword>
<dbReference type="AlphaFoldDB" id="A0A1B6QJ25"/>
<proteinExistence type="predicted"/>
<dbReference type="CDD" id="cd01681">
    <property type="entry name" value="aeEF2_snRNP_like_IV"/>
    <property type="match status" value="1"/>
</dbReference>
<dbReference type="GO" id="GO:0043022">
    <property type="term" value="F:ribosome binding"/>
    <property type="evidence" value="ECO:0000318"/>
    <property type="project" value="GO_Central"/>
</dbReference>
<evidence type="ECO:0000256" key="1">
    <source>
        <dbReference type="ARBA" id="ARBA00022517"/>
    </source>
</evidence>
<protein>
    <recommendedName>
        <fullName evidence="5">Elongation factor-like 1</fullName>
    </recommendedName>
</protein>
<dbReference type="InterPro" id="IPR041095">
    <property type="entry name" value="EFG_II"/>
</dbReference>
<keyword evidence="3" id="KW-0378">Hydrolase</keyword>
<evidence type="ECO:0000313" key="9">
    <source>
        <dbReference type="Proteomes" id="UP000000768"/>
    </source>
</evidence>
<name>A0A1B6QJ25_SORBI</name>
<dbReference type="InterPro" id="IPR053905">
    <property type="entry name" value="EF-G-like_DII"/>
</dbReference>
<dbReference type="Pfam" id="PF00009">
    <property type="entry name" value="GTP_EFTU"/>
    <property type="match status" value="1"/>
</dbReference>
<dbReference type="InterPro" id="IPR056752">
    <property type="entry name" value="EFL1"/>
</dbReference>